<name>A0A5P1E3S8_ASPOF</name>
<evidence type="ECO:0000256" key="1">
    <source>
        <dbReference type="SAM" id="MobiDB-lite"/>
    </source>
</evidence>
<dbReference type="Gramene" id="ONK56633">
    <property type="protein sequence ID" value="ONK56633"/>
    <property type="gene ID" value="A4U43_C10F10970"/>
</dbReference>
<protein>
    <submittedName>
        <fullName evidence="2">Uncharacterized protein</fullName>
    </submittedName>
</protein>
<sequence length="431" mass="49262">MVCCLQSGLRELSSEFIAVKKVDSDGKTIIQTPTPRVPMPYIYLVSWFVLHCPPIMTTPESSGTSTPLIQQLETSEWAGWYQIKFREILRRDYNYEIACKFPAFEGGAYGELHQDTPGPNSFTMLSRGAFWWLINIRLGYLIFRQGRKCFIEPYQPYRFSRKFGYDQLYVGNPKPTLAYTGNVYEGARACLQHEYLLLESHPQMVRLKKSAKRFRARGASEYLSYEKSIPEDERQQSPEPIQEEVRMPDTREVEPSGVQTRSKSATGKRALGPVEEAKYDKIARRKLTLEPPASKLMSDAQKAWRSEEEEQESTALELSPRPSLPTVGPALGVPDSPAHSLYEEERGDESFAGDKKLSPQEMNYKILRSLSPVWEPKATVIEEAHDLTTLPLDGLIGKLKVHKKKIKEKEKEEERPRVIEEPSQKKTIALK</sequence>
<proteinExistence type="predicted"/>
<evidence type="ECO:0000313" key="3">
    <source>
        <dbReference type="Proteomes" id="UP000243459"/>
    </source>
</evidence>
<feature type="region of interest" description="Disordered" evidence="1">
    <location>
        <begin position="225"/>
        <end position="356"/>
    </location>
</feature>
<accession>A0A5P1E3S8</accession>
<feature type="compositionally biased region" description="Basic and acidic residues" evidence="1">
    <location>
        <begin position="243"/>
        <end position="254"/>
    </location>
</feature>
<keyword evidence="3" id="KW-1185">Reference proteome</keyword>
<gene>
    <name evidence="2" type="ORF">A4U43_C10F10970</name>
</gene>
<evidence type="ECO:0000313" key="2">
    <source>
        <dbReference type="EMBL" id="ONK56633.1"/>
    </source>
</evidence>
<feature type="compositionally biased region" description="Basic and acidic residues" evidence="1">
    <location>
        <begin position="407"/>
        <end position="424"/>
    </location>
</feature>
<dbReference type="EMBL" id="CM007390">
    <property type="protein sequence ID" value="ONK56633.1"/>
    <property type="molecule type" value="Genomic_DNA"/>
</dbReference>
<feature type="region of interest" description="Disordered" evidence="1">
    <location>
        <begin position="404"/>
        <end position="431"/>
    </location>
</feature>
<dbReference type="AlphaFoldDB" id="A0A5P1E3S8"/>
<organism evidence="2 3">
    <name type="scientific">Asparagus officinalis</name>
    <name type="common">Garden asparagus</name>
    <dbReference type="NCBI Taxonomy" id="4686"/>
    <lineage>
        <taxon>Eukaryota</taxon>
        <taxon>Viridiplantae</taxon>
        <taxon>Streptophyta</taxon>
        <taxon>Embryophyta</taxon>
        <taxon>Tracheophyta</taxon>
        <taxon>Spermatophyta</taxon>
        <taxon>Magnoliopsida</taxon>
        <taxon>Liliopsida</taxon>
        <taxon>Asparagales</taxon>
        <taxon>Asparagaceae</taxon>
        <taxon>Asparagoideae</taxon>
        <taxon>Asparagus</taxon>
    </lineage>
</organism>
<feature type="compositionally biased region" description="Basic and acidic residues" evidence="1">
    <location>
        <begin position="341"/>
        <end position="356"/>
    </location>
</feature>
<reference evidence="3" key="1">
    <citation type="journal article" date="2017" name="Nat. Commun.">
        <title>The asparagus genome sheds light on the origin and evolution of a young Y chromosome.</title>
        <authorList>
            <person name="Harkess A."/>
            <person name="Zhou J."/>
            <person name="Xu C."/>
            <person name="Bowers J.E."/>
            <person name="Van der Hulst R."/>
            <person name="Ayyampalayam S."/>
            <person name="Mercati F."/>
            <person name="Riccardi P."/>
            <person name="McKain M.R."/>
            <person name="Kakrana A."/>
            <person name="Tang H."/>
            <person name="Ray J."/>
            <person name="Groenendijk J."/>
            <person name="Arikit S."/>
            <person name="Mathioni S.M."/>
            <person name="Nakano M."/>
            <person name="Shan H."/>
            <person name="Telgmann-Rauber A."/>
            <person name="Kanno A."/>
            <person name="Yue Z."/>
            <person name="Chen H."/>
            <person name="Li W."/>
            <person name="Chen Y."/>
            <person name="Xu X."/>
            <person name="Zhang Y."/>
            <person name="Luo S."/>
            <person name="Chen H."/>
            <person name="Gao J."/>
            <person name="Mao Z."/>
            <person name="Pires J.C."/>
            <person name="Luo M."/>
            <person name="Kudrna D."/>
            <person name="Wing R.A."/>
            <person name="Meyers B.C."/>
            <person name="Yi K."/>
            <person name="Kong H."/>
            <person name="Lavrijsen P."/>
            <person name="Sunseri F."/>
            <person name="Falavigna A."/>
            <person name="Ye Y."/>
            <person name="Leebens-Mack J.H."/>
            <person name="Chen G."/>
        </authorList>
    </citation>
    <scope>NUCLEOTIDE SEQUENCE [LARGE SCALE GENOMIC DNA]</scope>
    <source>
        <strain evidence="3">cv. DH0086</strain>
    </source>
</reference>
<dbReference type="Proteomes" id="UP000243459">
    <property type="component" value="Chromosome 10"/>
</dbReference>